<accession>A0A8B8F6W2</accession>
<keyword evidence="2" id="KW-1185">Reference proteome</keyword>
<dbReference type="PANTHER" id="PTHR45749">
    <property type="match status" value="1"/>
</dbReference>
<organism evidence="2 3">
    <name type="scientific">Sipha flava</name>
    <name type="common">yellow sugarcane aphid</name>
    <dbReference type="NCBI Taxonomy" id="143950"/>
    <lineage>
        <taxon>Eukaryota</taxon>
        <taxon>Metazoa</taxon>
        <taxon>Ecdysozoa</taxon>
        <taxon>Arthropoda</taxon>
        <taxon>Hexapoda</taxon>
        <taxon>Insecta</taxon>
        <taxon>Pterygota</taxon>
        <taxon>Neoptera</taxon>
        <taxon>Paraneoptera</taxon>
        <taxon>Hemiptera</taxon>
        <taxon>Sternorrhyncha</taxon>
        <taxon>Aphidomorpha</taxon>
        <taxon>Aphidoidea</taxon>
        <taxon>Aphididae</taxon>
        <taxon>Sipha</taxon>
    </lineage>
</organism>
<dbReference type="AlphaFoldDB" id="A0A8B8F6W2"/>
<evidence type="ECO:0000313" key="3">
    <source>
        <dbReference type="RefSeq" id="XP_025406559.1"/>
    </source>
</evidence>
<sequence>MWDKILNQISRVNKVLQSSTITIGQASKMFISLNTFLQEMRDSGTEEIKTETISICEKFSIKSEFKIKRKIKIKITSGGRSTSEGFSADQLLTLEYYKVLDNMIAEIKWRFEKLSIISNDFEFLSGHSLFETPVEMMKKCAADLAIKYDEDIGPEIINEIEFFKYQAKVILPDVQNATFLNILNAIKSCRLDSTCPNMVIAFRLYLTMPVTVATGERFFSKLKLIKTYLRSTMSQERLTNSAILSIENKTTQKIDFEDVIEDFASIKSRKIKF</sequence>
<dbReference type="RefSeq" id="XP_025406559.1">
    <property type="nucleotide sequence ID" value="XM_025550774.1"/>
</dbReference>
<gene>
    <name evidence="3" type="primary">LOC112680615</name>
</gene>
<dbReference type="Proteomes" id="UP000694846">
    <property type="component" value="Unplaced"/>
</dbReference>
<dbReference type="GO" id="GO:0046983">
    <property type="term" value="F:protein dimerization activity"/>
    <property type="evidence" value="ECO:0007669"/>
    <property type="project" value="InterPro"/>
</dbReference>
<dbReference type="InterPro" id="IPR008906">
    <property type="entry name" value="HATC_C_dom"/>
</dbReference>
<protein>
    <submittedName>
        <fullName evidence="3">Uncharacterized protein LOC112680615</fullName>
    </submittedName>
</protein>
<dbReference type="GeneID" id="112680615"/>
<feature type="domain" description="HAT C-terminal dimerisation" evidence="1">
    <location>
        <begin position="165"/>
        <end position="248"/>
    </location>
</feature>
<evidence type="ECO:0000259" key="1">
    <source>
        <dbReference type="Pfam" id="PF05699"/>
    </source>
</evidence>
<dbReference type="OrthoDB" id="6604952at2759"/>
<evidence type="ECO:0000313" key="2">
    <source>
        <dbReference type="Proteomes" id="UP000694846"/>
    </source>
</evidence>
<proteinExistence type="predicted"/>
<dbReference type="PANTHER" id="PTHR45749:SF21">
    <property type="entry name" value="DUF4371 DOMAIN-CONTAINING PROTEIN"/>
    <property type="match status" value="1"/>
</dbReference>
<reference evidence="3" key="1">
    <citation type="submission" date="2025-08" db="UniProtKB">
        <authorList>
            <consortium name="RefSeq"/>
        </authorList>
    </citation>
    <scope>IDENTIFICATION</scope>
    <source>
        <tissue evidence="3">Whole body</tissue>
    </source>
</reference>
<dbReference type="Pfam" id="PF05699">
    <property type="entry name" value="Dimer_Tnp_hAT"/>
    <property type="match status" value="1"/>
</dbReference>
<name>A0A8B8F6W2_9HEMI</name>